<dbReference type="InterPro" id="IPR036388">
    <property type="entry name" value="WH-like_DNA-bd_sf"/>
</dbReference>
<dbReference type="EMBL" id="SIJB01000032">
    <property type="protein sequence ID" value="NBI30534.1"/>
    <property type="molecule type" value="Genomic_DNA"/>
</dbReference>
<feature type="domain" description="RNA polymerase sigma factor 70 region 4 type 2" evidence="7">
    <location>
        <begin position="104"/>
        <end position="149"/>
    </location>
</feature>
<dbReference type="Pfam" id="PF08281">
    <property type="entry name" value="Sigma70_r4_2"/>
    <property type="match status" value="1"/>
</dbReference>
<dbReference type="GO" id="GO:0016987">
    <property type="term" value="F:sigma factor activity"/>
    <property type="evidence" value="ECO:0007669"/>
    <property type="project" value="UniProtKB-KW"/>
</dbReference>
<dbReference type="PANTHER" id="PTHR43133">
    <property type="entry name" value="RNA POLYMERASE ECF-TYPE SIGMA FACTO"/>
    <property type="match status" value="1"/>
</dbReference>
<dbReference type="SUPFAM" id="SSF88659">
    <property type="entry name" value="Sigma3 and sigma4 domains of RNA polymerase sigma factors"/>
    <property type="match status" value="1"/>
</dbReference>
<organism evidence="8 9">
    <name type="scientific">Chengkuizengella marina</name>
    <dbReference type="NCBI Taxonomy" id="2507566"/>
    <lineage>
        <taxon>Bacteria</taxon>
        <taxon>Bacillati</taxon>
        <taxon>Bacillota</taxon>
        <taxon>Bacilli</taxon>
        <taxon>Bacillales</taxon>
        <taxon>Paenibacillaceae</taxon>
        <taxon>Chengkuizengella</taxon>
    </lineage>
</organism>
<keyword evidence="2" id="KW-0805">Transcription regulation</keyword>
<name>A0A6N9Q7C2_9BACL</name>
<keyword evidence="4" id="KW-0238">DNA-binding</keyword>
<dbReference type="Pfam" id="PF04542">
    <property type="entry name" value="Sigma70_r2"/>
    <property type="match status" value="1"/>
</dbReference>
<dbReference type="Gene3D" id="1.10.10.10">
    <property type="entry name" value="Winged helix-like DNA-binding domain superfamily/Winged helix DNA-binding domain"/>
    <property type="match status" value="1"/>
</dbReference>
<comment type="similarity">
    <text evidence="1">Belongs to the sigma-70 factor family. ECF subfamily.</text>
</comment>
<reference evidence="8 9" key="1">
    <citation type="submission" date="2019-01" db="EMBL/GenBank/DDBJ databases">
        <title>Chengkuizengella sp. nov., isolated from deep-sea sediment of East Pacific Ocean.</title>
        <authorList>
            <person name="Yang J."/>
            <person name="Lai Q."/>
            <person name="Shao Z."/>
        </authorList>
    </citation>
    <scope>NUCLEOTIDE SEQUENCE [LARGE SCALE GENOMIC DNA]</scope>
    <source>
        <strain evidence="8 9">YPA3-1-1</strain>
    </source>
</reference>
<evidence type="ECO:0000256" key="4">
    <source>
        <dbReference type="ARBA" id="ARBA00023125"/>
    </source>
</evidence>
<dbReference type="GO" id="GO:0003677">
    <property type="term" value="F:DNA binding"/>
    <property type="evidence" value="ECO:0007669"/>
    <property type="project" value="UniProtKB-KW"/>
</dbReference>
<protein>
    <submittedName>
        <fullName evidence="8">RNA polymerase sigma factor</fullName>
    </submittedName>
</protein>
<evidence type="ECO:0000256" key="2">
    <source>
        <dbReference type="ARBA" id="ARBA00023015"/>
    </source>
</evidence>
<dbReference type="Proteomes" id="UP000448943">
    <property type="component" value="Unassembled WGS sequence"/>
</dbReference>
<dbReference type="CDD" id="cd06171">
    <property type="entry name" value="Sigma70_r4"/>
    <property type="match status" value="1"/>
</dbReference>
<keyword evidence="3" id="KW-0731">Sigma factor</keyword>
<evidence type="ECO:0000259" key="6">
    <source>
        <dbReference type="Pfam" id="PF04542"/>
    </source>
</evidence>
<sequence length="226" mass="26642">MIENEKITSFLPDLKRYCISIARTPWDGEDLYQNTMLKMIKYQSSIQNHPNPKAYLFKIATNQWRDMLKKNKYWRNMNSFDEDTSLLEIATVDSSMIEFIEILVAYLPFKQASTILLIDYYDFTAKEVSEMLETTIGAVKSTLHRGRKSIQNLRNNTCKKEKTHSLNVLINRLLNAIERNDVKTVISTYHLLITRGIKVNKDDEWFYFEFQDLDGNLMSMKEKINK</sequence>
<dbReference type="InterPro" id="IPR013249">
    <property type="entry name" value="RNA_pol_sigma70_r4_t2"/>
</dbReference>
<evidence type="ECO:0000259" key="7">
    <source>
        <dbReference type="Pfam" id="PF08281"/>
    </source>
</evidence>
<evidence type="ECO:0000256" key="1">
    <source>
        <dbReference type="ARBA" id="ARBA00010641"/>
    </source>
</evidence>
<dbReference type="Gene3D" id="1.10.1740.10">
    <property type="match status" value="1"/>
</dbReference>
<dbReference type="AlphaFoldDB" id="A0A6N9Q7C2"/>
<evidence type="ECO:0000256" key="3">
    <source>
        <dbReference type="ARBA" id="ARBA00023082"/>
    </source>
</evidence>
<dbReference type="InterPro" id="IPR013325">
    <property type="entry name" value="RNA_pol_sigma_r2"/>
</dbReference>
<dbReference type="NCBIfam" id="TIGR02937">
    <property type="entry name" value="sigma70-ECF"/>
    <property type="match status" value="1"/>
</dbReference>
<feature type="domain" description="RNA polymerase sigma-70 region 2" evidence="6">
    <location>
        <begin position="8"/>
        <end position="72"/>
    </location>
</feature>
<accession>A0A6N9Q7C2</accession>
<keyword evidence="9" id="KW-1185">Reference proteome</keyword>
<dbReference type="PANTHER" id="PTHR43133:SF8">
    <property type="entry name" value="RNA POLYMERASE SIGMA FACTOR HI_1459-RELATED"/>
    <property type="match status" value="1"/>
</dbReference>
<dbReference type="OrthoDB" id="2381154at2"/>
<proteinExistence type="inferred from homology"/>
<evidence type="ECO:0000256" key="5">
    <source>
        <dbReference type="ARBA" id="ARBA00023163"/>
    </source>
</evidence>
<dbReference type="InterPro" id="IPR013324">
    <property type="entry name" value="RNA_pol_sigma_r3/r4-like"/>
</dbReference>
<evidence type="ECO:0000313" key="8">
    <source>
        <dbReference type="EMBL" id="NBI30534.1"/>
    </source>
</evidence>
<evidence type="ECO:0000313" key="9">
    <source>
        <dbReference type="Proteomes" id="UP000448943"/>
    </source>
</evidence>
<dbReference type="InterPro" id="IPR039425">
    <property type="entry name" value="RNA_pol_sigma-70-like"/>
</dbReference>
<dbReference type="SUPFAM" id="SSF88946">
    <property type="entry name" value="Sigma2 domain of RNA polymerase sigma factors"/>
    <property type="match status" value="1"/>
</dbReference>
<dbReference type="RefSeq" id="WP_160647338.1">
    <property type="nucleotide sequence ID" value="NZ_SIJB01000032.1"/>
</dbReference>
<comment type="caution">
    <text evidence="8">The sequence shown here is derived from an EMBL/GenBank/DDBJ whole genome shotgun (WGS) entry which is preliminary data.</text>
</comment>
<gene>
    <name evidence="8" type="ORF">ERL59_16415</name>
</gene>
<dbReference type="InterPro" id="IPR014284">
    <property type="entry name" value="RNA_pol_sigma-70_dom"/>
</dbReference>
<dbReference type="GO" id="GO:0006352">
    <property type="term" value="P:DNA-templated transcription initiation"/>
    <property type="evidence" value="ECO:0007669"/>
    <property type="project" value="InterPro"/>
</dbReference>
<keyword evidence="5" id="KW-0804">Transcription</keyword>
<dbReference type="InterPro" id="IPR007627">
    <property type="entry name" value="RNA_pol_sigma70_r2"/>
</dbReference>